<organism evidence="1 2">
    <name type="scientific">Trichoderma harzianum CBS 226.95</name>
    <dbReference type="NCBI Taxonomy" id="983964"/>
    <lineage>
        <taxon>Eukaryota</taxon>
        <taxon>Fungi</taxon>
        <taxon>Dikarya</taxon>
        <taxon>Ascomycota</taxon>
        <taxon>Pezizomycotina</taxon>
        <taxon>Sordariomycetes</taxon>
        <taxon>Hypocreomycetidae</taxon>
        <taxon>Hypocreales</taxon>
        <taxon>Hypocreaceae</taxon>
        <taxon>Trichoderma</taxon>
    </lineage>
</organism>
<reference evidence="1 2" key="1">
    <citation type="submission" date="2016-07" db="EMBL/GenBank/DDBJ databases">
        <title>Multiple horizontal gene transfer events from other fungi enriched the ability of initially mycotrophic Trichoderma (Ascomycota) to feed on dead plant biomass.</title>
        <authorList>
            <consortium name="DOE Joint Genome Institute"/>
            <person name="Aerts A."/>
            <person name="Atanasova L."/>
            <person name="Chenthamara K."/>
            <person name="Zhang J."/>
            <person name="Grujic M."/>
            <person name="Henrissat B."/>
            <person name="Kuo A."/>
            <person name="Salamov A."/>
            <person name="Lipzen A."/>
            <person name="Labutti K."/>
            <person name="Barry K."/>
            <person name="Miao Y."/>
            <person name="Rahimi M.J."/>
            <person name="Shen Q."/>
            <person name="Grigoriev I.V."/>
            <person name="Kubicek C.P."/>
            <person name="Druzhinina I.S."/>
        </authorList>
    </citation>
    <scope>NUCLEOTIDE SEQUENCE [LARGE SCALE GENOMIC DNA]</scope>
    <source>
        <strain evidence="1 2">CBS 226.95</strain>
    </source>
</reference>
<accession>A0A2T3ZRE0</accession>
<dbReference type="Proteomes" id="UP000241690">
    <property type="component" value="Unassembled WGS sequence"/>
</dbReference>
<sequence>MWPDPRTWKNWKDVQRHDLAARGRIQEQLERWIVSCPLCLLHRDTNCNSHALSDCQRPERALACSIKSRLQSVIASIKESGIGGYGEAPWCSGCCLPRSRCRQWSKRDGEGEEYGDDKEWRERDDGKVCGFPGVVLSTVSAMLTFQLFSGLTLLQMVKQWREDSRTRFNGELGLGGWLLSPMLWESRQMMTMVRVFHQLDIAVEETWILKAMEQRREELNALSLQHWADREAIDDYMPAARGNWQKKIRSSNDEGMTKMRFKTADDKCIKEALYYDKY</sequence>
<proteinExistence type="predicted"/>
<dbReference type="GeneID" id="36623760"/>
<dbReference type="RefSeq" id="XP_024767053.1">
    <property type="nucleotide sequence ID" value="XM_024915193.1"/>
</dbReference>
<protein>
    <submittedName>
        <fullName evidence="1">Uncharacterized protein</fullName>
    </submittedName>
</protein>
<evidence type="ECO:0000313" key="1">
    <source>
        <dbReference type="EMBL" id="PTB47376.1"/>
    </source>
</evidence>
<gene>
    <name evidence="1" type="ORF">M431DRAFT_440273</name>
</gene>
<evidence type="ECO:0000313" key="2">
    <source>
        <dbReference type="Proteomes" id="UP000241690"/>
    </source>
</evidence>
<dbReference type="AlphaFoldDB" id="A0A2T3ZRE0"/>
<dbReference type="EMBL" id="KZ679739">
    <property type="protein sequence ID" value="PTB47376.1"/>
    <property type="molecule type" value="Genomic_DNA"/>
</dbReference>
<keyword evidence="2" id="KW-1185">Reference proteome</keyword>
<name>A0A2T3ZRE0_TRIHA</name>